<sequence>MNRYNLIAAAPSGTSKPSGEMDNSPPAEWFFTPSAMVLQLQDESVCEISSNYVECKDKTKFMIPPIATTFLSPYPPLAMLPRQTWEA</sequence>
<name>A0A4Q4T465_9PEZI</name>
<dbReference type="EMBL" id="QJNU01000402">
    <property type="protein sequence ID" value="RYO99924.1"/>
    <property type="molecule type" value="Genomic_DNA"/>
</dbReference>
<protein>
    <submittedName>
        <fullName evidence="2">Uncharacterized protein</fullName>
    </submittedName>
</protein>
<dbReference type="Proteomes" id="UP000293360">
    <property type="component" value="Unassembled WGS sequence"/>
</dbReference>
<reference evidence="2 3" key="1">
    <citation type="submission" date="2018-06" db="EMBL/GenBank/DDBJ databases">
        <title>Complete Genomes of Monosporascus.</title>
        <authorList>
            <person name="Robinson A.J."/>
            <person name="Natvig D.O."/>
        </authorList>
    </citation>
    <scope>NUCLEOTIDE SEQUENCE [LARGE SCALE GENOMIC DNA]</scope>
    <source>
        <strain evidence="2 3">CBS 110550</strain>
    </source>
</reference>
<feature type="region of interest" description="Disordered" evidence="1">
    <location>
        <begin position="1"/>
        <end position="25"/>
    </location>
</feature>
<evidence type="ECO:0000313" key="3">
    <source>
        <dbReference type="Proteomes" id="UP000293360"/>
    </source>
</evidence>
<evidence type="ECO:0000256" key="1">
    <source>
        <dbReference type="SAM" id="MobiDB-lite"/>
    </source>
</evidence>
<gene>
    <name evidence="2" type="ORF">DL764_006665</name>
</gene>
<organism evidence="2 3">
    <name type="scientific">Monosporascus ibericus</name>
    <dbReference type="NCBI Taxonomy" id="155417"/>
    <lineage>
        <taxon>Eukaryota</taxon>
        <taxon>Fungi</taxon>
        <taxon>Dikarya</taxon>
        <taxon>Ascomycota</taxon>
        <taxon>Pezizomycotina</taxon>
        <taxon>Sordariomycetes</taxon>
        <taxon>Xylariomycetidae</taxon>
        <taxon>Xylariales</taxon>
        <taxon>Xylariales incertae sedis</taxon>
        <taxon>Monosporascus</taxon>
    </lineage>
</organism>
<accession>A0A4Q4T465</accession>
<keyword evidence="3" id="KW-1185">Reference proteome</keyword>
<comment type="caution">
    <text evidence="2">The sequence shown here is derived from an EMBL/GenBank/DDBJ whole genome shotgun (WGS) entry which is preliminary data.</text>
</comment>
<evidence type="ECO:0000313" key="2">
    <source>
        <dbReference type="EMBL" id="RYO99924.1"/>
    </source>
</evidence>
<proteinExistence type="predicted"/>
<dbReference type="AlphaFoldDB" id="A0A4Q4T465"/>